<evidence type="ECO:0000313" key="1">
    <source>
        <dbReference type="EMBL" id="OES24116.1"/>
    </source>
</evidence>
<accession>A0AB36FR95</accession>
<name>A0AB36FR95_ALTMA</name>
<dbReference type="EMBL" id="MIPY01000066">
    <property type="protein sequence ID" value="OES24116.1"/>
    <property type="molecule type" value="Genomic_DNA"/>
</dbReference>
<organism evidence="1 2">
    <name type="scientific">Alteromonas macleodii</name>
    <name type="common">Pseudoalteromonas macleodii</name>
    <dbReference type="NCBI Taxonomy" id="28108"/>
    <lineage>
        <taxon>Bacteria</taxon>
        <taxon>Pseudomonadati</taxon>
        <taxon>Pseudomonadota</taxon>
        <taxon>Gammaproteobacteria</taxon>
        <taxon>Alteromonadales</taxon>
        <taxon>Alteromonadaceae</taxon>
        <taxon>Alteromonas/Salinimonas group</taxon>
        <taxon>Alteromonas</taxon>
    </lineage>
</organism>
<sequence length="71" mass="7988">MTTMMQLPMVFILGSLRIPDLAPNLPFADKIRTLSKQYPQFRQTTIYPEDGVVKDGVLEFKVPLPPPKSNG</sequence>
<keyword evidence="2" id="KW-1185">Reference proteome</keyword>
<dbReference type="Proteomes" id="UP000095392">
    <property type="component" value="Unassembled WGS sequence"/>
</dbReference>
<evidence type="ECO:0000313" key="2">
    <source>
        <dbReference type="Proteomes" id="UP000095392"/>
    </source>
</evidence>
<gene>
    <name evidence="1" type="ORF">BFV95_4861</name>
</gene>
<reference evidence="1 2" key="1">
    <citation type="submission" date="2016-09" db="EMBL/GenBank/DDBJ databases">
        <title>Draft Genome Sequence of four Alteromonas macleodii strains isolated from copper coupons and grown long-term at elevated copper levels.</title>
        <authorList>
            <person name="Cusick K."/>
            <person name="Dale J."/>
            <person name="Little B."/>
            <person name="Biffinger J."/>
        </authorList>
    </citation>
    <scope>NUCLEOTIDE SEQUENCE [LARGE SCALE GENOMIC DNA]</scope>
    <source>
        <strain evidence="1 2">KCP01</strain>
    </source>
</reference>
<dbReference type="RefSeq" id="WP_069945469.1">
    <property type="nucleotide sequence ID" value="NZ_MIPW01000035.1"/>
</dbReference>
<protein>
    <submittedName>
        <fullName evidence="1">Uncharacterized protein</fullName>
    </submittedName>
</protein>
<proteinExistence type="predicted"/>
<dbReference type="AlphaFoldDB" id="A0AB36FR95"/>
<comment type="caution">
    <text evidence="1">The sequence shown here is derived from an EMBL/GenBank/DDBJ whole genome shotgun (WGS) entry which is preliminary data.</text>
</comment>